<reference evidence="1" key="1">
    <citation type="submission" date="2023-07" db="EMBL/GenBank/DDBJ databases">
        <title>draft genome sequence of fig (Ficus carica).</title>
        <authorList>
            <person name="Takahashi T."/>
            <person name="Nishimura K."/>
        </authorList>
    </citation>
    <scope>NUCLEOTIDE SEQUENCE</scope>
</reference>
<dbReference type="EMBL" id="BTGU01000029">
    <property type="protein sequence ID" value="GMN48790.1"/>
    <property type="molecule type" value="Genomic_DNA"/>
</dbReference>
<protein>
    <submittedName>
        <fullName evidence="1">Uncharacterized protein</fullName>
    </submittedName>
</protein>
<evidence type="ECO:0000313" key="1">
    <source>
        <dbReference type="EMBL" id="GMN48790.1"/>
    </source>
</evidence>
<name>A0AA88D8T9_FICCA</name>
<dbReference type="AlphaFoldDB" id="A0AA88D8T9"/>
<gene>
    <name evidence="1" type="ORF">TIFTF001_017959</name>
</gene>
<proteinExistence type="predicted"/>
<comment type="caution">
    <text evidence="1">The sequence shown here is derived from an EMBL/GenBank/DDBJ whole genome shotgun (WGS) entry which is preliminary data.</text>
</comment>
<evidence type="ECO:0000313" key="2">
    <source>
        <dbReference type="Proteomes" id="UP001187192"/>
    </source>
</evidence>
<accession>A0AA88D8T9</accession>
<organism evidence="1 2">
    <name type="scientific">Ficus carica</name>
    <name type="common">Common fig</name>
    <dbReference type="NCBI Taxonomy" id="3494"/>
    <lineage>
        <taxon>Eukaryota</taxon>
        <taxon>Viridiplantae</taxon>
        <taxon>Streptophyta</taxon>
        <taxon>Embryophyta</taxon>
        <taxon>Tracheophyta</taxon>
        <taxon>Spermatophyta</taxon>
        <taxon>Magnoliopsida</taxon>
        <taxon>eudicotyledons</taxon>
        <taxon>Gunneridae</taxon>
        <taxon>Pentapetalae</taxon>
        <taxon>rosids</taxon>
        <taxon>fabids</taxon>
        <taxon>Rosales</taxon>
        <taxon>Moraceae</taxon>
        <taxon>Ficeae</taxon>
        <taxon>Ficus</taxon>
    </lineage>
</organism>
<dbReference type="Proteomes" id="UP001187192">
    <property type="component" value="Unassembled WGS sequence"/>
</dbReference>
<keyword evidence="2" id="KW-1185">Reference proteome</keyword>
<sequence length="77" mass="8665">MHLPSIVLHVYNLRHSSAESEIGDQLTVGVEILEFRSSISTSMRFFDKEEQKGIEDKVETLGRWDGDGVSREAAVTE</sequence>